<keyword evidence="7" id="KW-1185">Reference proteome</keyword>
<dbReference type="Proteomes" id="UP000253426">
    <property type="component" value="Unassembled WGS sequence"/>
</dbReference>
<dbReference type="Gene3D" id="1.10.10.10">
    <property type="entry name" value="Winged helix-like DNA-binding domain superfamily/Winged helix DNA-binding domain"/>
    <property type="match status" value="1"/>
</dbReference>
<dbReference type="Gene3D" id="3.40.190.10">
    <property type="entry name" value="Periplasmic binding protein-like II"/>
    <property type="match status" value="2"/>
</dbReference>
<accession>A0A366HP78</accession>
<evidence type="ECO:0000256" key="4">
    <source>
        <dbReference type="ARBA" id="ARBA00023163"/>
    </source>
</evidence>
<dbReference type="RefSeq" id="WP_245958170.1">
    <property type="nucleotide sequence ID" value="NZ_QNRR01000004.1"/>
</dbReference>
<dbReference type="EMBL" id="QNRR01000004">
    <property type="protein sequence ID" value="RBP44385.1"/>
    <property type="molecule type" value="Genomic_DNA"/>
</dbReference>
<dbReference type="GO" id="GO:0003700">
    <property type="term" value="F:DNA-binding transcription factor activity"/>
    <property type="evidence" value="ECO:0007669"/>
    <property type="project" value="InterPro"/>
</dbReference>
<keyword evidence="4" id="KW-0804">Transcription</keyword>
<sequence length="318" mass="34268">MAAMELRHLRYFQAVAEALNFTKAAAQLRVAQPALSRQVQDLEDEIGVDLLVRSPRGVALTAEGKLFLAEVKDLLTRADEAVEKVRALARGEYGELHVGYAPTPTSEILPRALASFQEAAPRVHVVLHDLAGDEMYAGLREGALHLAITAQSAWDAPITGVAYEELRQYPFCVALAPGHRFAKLKAVSLAEVASEPLVALRKRDYSEYHVILDRIFAPSKLRLRIAAEVDGANTLITGVESGRGVAVVTELFRGITGDRLLYRPITGCPIAQSVGIATAAQGDITPAGEKFREVLRDVAKGLGTASGRKGTASVRGKR</sequence>
<dbReference type="PANTHER" id="PTHR30346">
    <property type="entry name" value="TRANSCRIPTIONAL DUAL REGULATOR HCAR-RELATED"/>
    <property type="match status" value="1"/>
</dbReference>
<dbReference type="SUPFAM" id="SSF46785">
    <property type="entry name" value="Winged helix' DNA-binding domain"/>
    <property type="match status" value="1"/>
</dbReference>
<dbReference type="AlphaFoldDB" id="A0A366HP78"/>
<dbReference type="PROSITE" id="PS50931">
    <property type="entry name" value="HTH_LYSR"/>
    <property type="match status" value="1"/>
</dbReference>
<proteinExistence type="inferred from homology"/>
<dbReference type="Pfam" id="PF03466">
    <property type="entry name" value="LysR_substrate"/>
    <property type="match status" value="1"/>
</dbReference>
<dbReference type="PRINTS" id="PR00039">
    <property type="entry name" value="HTHLYSR"/>
</dbReference>
<dbReference type="InterPro" id="IPR000847">
    <property type="entry name" value="LysR_HTH_N"/>
</dbReference>
<dbReference type="FunFam" id="1.10.10.10:FF:000001">
    <property type="entry name" value="LysR family transcriptional regulator"/>
    <property type="match status" value="1"/>
</dbReference>
<keyword evidence="2" id="KW-0805">Transcription regulation</keyword>
<organism evidence="6 7">
    <name type="scientific">Roseimicrobium gellanilyticum</name>
    <dbReference type="NCBI Taxonomy" id="748857"/>
    <lineage>
        <taxon>Bacteria</taxon>
        <taxon>Pseudomonadati</taxon>
        <taxon>Verrucomicrobiota</taxon>
        <taxon>Verrucomicrobiia</taxon>
        <taxon>Verrucomicrobiales</taxon>
        <taxon>Verrucomicrobiaceae</taxon>
        <taxon>Roseimicrobium</taxon>
    </lineage>
</organism>
<reference evidence="6 7" key="1">
    <citation type="submission" date="2018-06" db="EMBL/GenBank/DDBJ databases">
        <title>Genomic Encyclopedia of Type Strains, Phase IV (KMG-IV): sequencing the most valuable type-strain genomes for metagenomic binning, comparative biology and taxonomic classification.</title>
        <authorList>
            <person name="Goeker M."/>
        </authorList>
    </citation>
    <scope>NUCLEOTIDE SEQUENCE [LARGE SCALE GENOMIC DNA]</scope>
    <source>
        <strain evidence="6 7">DSM 25532</strain>
    </source>
</reference>
<dbReference type="SUPFAM" id="SSF53850">
    <property type="entry name" value="Periplasmic binding protein-like II"/>
    <property type="match status" value="1"/>
</dbReference>
<dbReference type="PANTHER" id="PTHR30346:SF0">
    <property type="entry name" value="HCA OPERON TRANSCRIPTIONAL ACTIVATOR HCAR"/>
    <property type="match status" value="1"/>
</dbReference>
<keyword evidence="3 6" id="KW-0238">DNA-binding</keyword>
<dbReference type="GO" id="GO:0032993">
    <property type="term" value="C:protein-DNA complex"/>
    <property type="evidence" value="ECO:0007669"/>
    <property type="project" value="TreeGrafter"/>
</dbReference>
<dbReference type="InterPro" id="IPR036388">
    <property type="entry name" value="WH-like_DNA-bd_sf"/>
</dbReference>
<evidence type="ECO:0000256" key="3">
    <source>
        <dbReference type="ARBA" id="ARBA00023125"/>
    </source>
</evidence>
<dbReference type="Pfam" id="PF00126">
    <property type="entry name" value="HTH_1"/>
    <property type="match status" value="1"/>
</dbReference>
<dbReference type="InterPro" id="IPR005119">
    <property type="entry name" value="LysR_subst-bd"/>
</dbReference>
<gene>
    <name evidence="6" type="ORF">DES53_104205</name>
</gene>
<evidence type="ECO:0000259" key="5">
    <source>
        <dbReference type="PROSITE" id="PS50931"/>
    </source>
</evidence>
<evidence type="ECO:0000256" key="1">
    <source>
        <dbReference type="ARBA" id="ARBA00009437"/>
    </source>
</evidence>
<name>A0A366HP78_9BACT</name>
<dbReference type="GO" id="GO:0003677">
    <property type="term" value="F:DNA binding"/>
    <property type="evidence" value="ECO:0007669"/>
    <property type="project" value="UniProtKB-KW"/>
</dbReference>
<comment type="caution">
    <text evidence="6">The sequence shown here is derived from an EMBL/GenBank/DDBJ whole genome shotgun (WGS) entry which is preliminary data.</text>
</comment>
<evidence type="ECO:0000313" key="6">
    <source>
        <dbReference type="EMBL" id="RBP44385.1"/>
    </source>
</evidence>
<evidence type="ECO:0000313" key="7">
    <source>
        <dbReference type="Proteomes" id="UP000253426"/>
    </source>
</evidence>
<dbReference type="CDD" id="cd05466">
    <property type="entry name" value="PBP2_LTTR_substrate"/>
    <property type="match status" value="1"/>
</dbReference>
<comment type="similarity">
    <text evidence="1">Belongs to the LysR transcriptional regulatory family.</text>
</comment>
<feature type="domain" description="HTH lysR-type" evidence="5">
    <location>
        <begin position="4"/>
        <end position="61"/>
    </location>
</feature>
<dbReference type="InterPro" id="IPR036390">
    <property type="entry name" value="WH_DNA-bd_sf"/>
</dbReference>
<evidence type="ECO:0000256" key="2">
    <source>
        <dbReference type="ARBA" id="ARBA00023015"/>
    </source>
</evidence>
<protein>
    <submittedName>
        <fullName evidence="6">DNA-binding transcriptional LysR family regulator</fullName>
    </submittedName>
</protein>